<dbReference type="Gene3D" id="3.30.70.1280">
    <property type="entry name" value="SP0830-like domains"/>
    <property type="match status" value="1"/>
</dbReference>
<dbReference type="AlphaFoldDB" id="A0A432V9B1"/>
<dbReference type="EMBL" id="RKST01000005">
    <property type="protein sequence ID" value="RUM98772.1"/>
    <property type="molecule type" value="Genomic_DNA"/>
</dbReference>
<dbReference type="Proteomes" id="UP000281647">
    <property type="component" value="Unassembled WGS sequence"/>
</dbReference>
<reference evidence="1 2" key="1">
    <citation type="submission" date="2018-11" db="EMBL/GenBank/DDBJ databases">
        <title>Pseudaminobacter arsenicus sp. nov., an arsenic-resistant bacterium isolated from arsenic-rich aquifers.</title>
        <authorList>
            <person name="Mu Y."/>
        </authorList>
    </citation>
    <scope>NUCLEOTIDE SEQUENCE [LARGE SCALE GENOMIC DNA]</scope>
    <source>
        <strain evidence="1 2">CB3</strain>
    </source>
</reference>
<evidence type="ECO:0000313" key="1">
    <source>
        <dbReference type="EMBL" id="RUM98772.1"/>
    </source>
</evidence>
<dbReference type="RefSeq" id="WP_128624838.1">
    <property type="nucleotide sequence ID" value="NZ_ML133509.1"/>
</dbReference>
<dbReference type="OrthoDB" id="9806494at2"/>
<sequence length="178" mass="18881">MTVFIILFRGVGGATQLPTKPLREALGKAGFENVATYINSGNAVLKSRKARETVISTIAAICAREFGFEKAIHAVTQAEWDELIANNPFPKAVSTPKFLHAAVLADEPDKGRVEALRGFAASGEGIEVVGKVAYLHTPNGFGTSKLAEKFDKGIGVANTARNWNTVLKLAELAKTAAG</sequence>
<dbReference type="Pfam" id="PF08002">
    <property type="entry name" value="DUF1697"/>
    <property type="match status" value="1"/>
</dbReference>
<dbReference type="SUPFAM" id="SSF160379">
    <property type="entry name" value="SP0830-like"/>
    <property type="match status" value="1"/>
</dbReference>
<gene>
    <name evidence="1" type="ORF">EET67_06630</name>
</gene>
<dbReference type="InterPro" id="IPR012545">
    <property type="entry name" value="DUF1697"/>
</dbReference>
<protein>
    <submittedName>
        <fullName evidence="1">DUF1697 domain-containing protein</fullName>
    </submittedName>
</protein>
<evidence type="ECO:0000313" key="2">
    <source>
        <dbReference type="Proteomes" id="UP000281647"/>
    </source>
</evidence>
<name>A0A432V9B1_9HYPH</name>
<accession>A0A432V9B1</accession>
<dbReference type="PANTHER" id="PTHR36439">
    <property type="entry name" value="BLL4334 PROTEIN"/>
    <property type="match status" value="1"/>
</dbReference>
<proteinExistence type="predicted"/>
<organism evidence="1 2">
    <name type="scientific">Borborobacter arsenicus</name>
    <dbReference type="NCBI Taxonomy" id="1851146"/>
    <lineage>
        <taxon>Bacteria</taxon>
        <taxon>Pseudomonadati</taxon>
        <taxon>Pseudomonadota</taxon>
        <taxon>Alphaproteobacteria</taxon>
        <taxon>Hyphomicrobiales</taxon>
        <taxon>Phyllobacteriaceae</taxon>
        <taxon>Borborobacter</taxon>
    </lineage>
</organism>
<dbReference type="PANTHER" id="PTHR36439:SF1">
    <property type="entry name" value="DUF1697 DOMAIN-CONTAINING PROTEIN"/>
    <property type="match status" value="1"/>
</dbReference>
<comment type="caution">
    <text evidence="1">The sequence shown here is derived from an EMBL/GenBank/DDBJ whole genome shotgun (WGS) entry which is preliminary data.</text>
</comment>
<dbReference type="PIRSF" id="PIRSF008502">
    <property type="entry name" value="UCP008502"/>
    <property type="match status" value="1"/>
</dbReference>
<keyword evidence="2" id="KW-1185">Reference proteome</keyword>